<gene>
    <name evidence="2" type="ORF">AB0E65_25330</name>
</gene>
<dbReference type="EMBL" id="JBEZUR010000060">
    <property type="protein sequence ID" value="MEU3557505.1"/>
    <property type="molecule type" value="Genomic_DNA"/>
</dbReference>
<keyword evidence="1" id="KW-0812">Transmembrane</keyword>
<dbReference type="Proteomes" id="UP001550850">
    <property type="component" value="Unassembled WGS sequence"/>
</dbReference>
<reference evidence="2 3" key="1">
    <citation type="submission" date="2024-06" db="EMBL/GenBank/DDBJ databases">
        <title>The Natural Products Discovery Center: Release of the First 8490 Sequenced Strains for Exploring Actinobacteria Biosynthetic Diversity.</title>
        <authorList>
            <person name="Kalkreuter E."/>
            <person name="Kautsar S.A."/>
            <person name="Yang D."/>
            <person name="Bader C.D."/>
            <person name="Teijaro C.N."/>
            <person name="Fluegel L."/>
            <person name="Davis C.M."/>
            <person name="Simpson J.R."/>
            <person name="Lauterbach L."/>
            <person name="Steele A.D."/>
            <person name="Gui C."/>
            <person name="Meng S."/>
            <person name="Li G."/>
            <person name="Viehrig K."/>
            <person name="Ye F."/>
            <person name="Su P."/>
            <person name="Kiefer A.F."/>
            <person name="Nichols A."/>
            <person name="Cepeda A.J."/>
            <person name="Yan W."/>
            <person name="Fan B."/>
            <person name="Jiang Y."/>
            <person name="Adhikari A."/>
            <person name="Zheng C.-J."/>
            <person name="Schuster L."/>
            <person name="Cowan T.M."/>
            <person name="Smanski M.J."/>
            <person name="Chevrette M.G."/>
            <person name="De Carvalho L.P.S."/>
            <person name="Shen B."/>
        </authorList>
    </citation>
    <scope>NUCLEOTIDE SEQUENCE [LARGE SCALE GENOMIC DNA]</scope>
    <source>
        <strain evidence="2 3">NPDC038104</strain>
    </source>
</reference>
<feature type="transmembrane region" description="Helical" evidence="1">
    <location>
        <begin position="122"/>
        <end position="145"/>
    </location>
</feature>
<feature type="transmembrane region" description="Helical" evidence="1">
    <location>
        <begin position="152"/>
        <end position="173"/>
    </location>
</feature>
<dbReference type="Pfam" id="PF06197">
    <property type="entry name" value="DUF998"/>
    <property type="match status" value="1"/>
</dbReference>
<feature type="transmembrane region" description="Helical" evidence="1">
    <location>
        <begin position="95"/>
        <end position="116"/>
    </location>
</feature>
<protein>
    <submittedName>
        <fullName evidence="2">DUF998 domain-containing protein</fullName>
    </submittedName>
</protein>
<comment type="caution">
    <text evidence="2">The sequence shown here is derived from an EMBL/GenBank/DDBJ whole genome shotgun (WGS) entry which is preliminary data.</text>
</comment>
<accession>A0ABV2YP65</accession>
<keyword evidence="3" id="KW-1185">Reference proteome</keyword>
<dbReference type="RefSeq" id="WP_159105703.1">
    <property type="nucleotide sequence ID" value="NZ_BEVZ01000006.1"/>
</dbReference>
<keyword evidence="1" id="KW-0472">Membrane</keyword>
<evidence type="ECO:0000256" key="1">
    <source>
        <dbReference type="SAM" id="Phobius"/>
    </source>
</evidence>
<proteinExistence type="predicted"/>
<feature type="transmembrane region" description="Helical" evidence="1">
    <location>
        <begin position="7"/>
        <end position="24"/>
    </location>
</feature>
<feature type="transmembrane region" description="Helical" evidence="1">
    <location>
        <begin position="188"/>
        <end position="206"/>
    </location>
</feature>
<sequence length="219" mass="22811">MGDRLGQAAWVAGVAQFFVFHAIVESAWPRPYSWAAHNISDLGNVTCGPQGRSEPRYVCSPEHALMNGSFIALSVLFLAGVVLAGGLWRHGPAGLATRAALATTASGFALAGLAPADVDEPVHVLGAVLALGVGNLALFLAGAGLADRVPRLWRRVAVVAAATGSTACVLLLLERDMGLGTGGMERFAAYPILLWAFALGLAGLLGRLDRVTWPTPPHR</sequence>
<keyword evidence="1" id="KW-1133">Transmembrane helix</keyword>
<evidence type="ECO:0000313" key="3">
    <source>
        <dbReference type="Proteomes" id="UP001550850"/>
    </source>
</evidence>
<evidence type="ECO:0000313" key="2">
    <source>
        <dbReference type="EMBL" id="MEU3557505.1"/>
    </source>
</evidence>
<organism evidence="2 3">
    <name type="scientific">Streptomyces fragilis</name>
    <dbReference type="NCBI Taxonomy" id="67301"/>
    <lineage>
        <taxon>Bacteria</taxon>
        <taxon>Bacillati</taxon>
        <taxon>Actinomycetota</taxon>
        <taxon>Actinomycetes</taxon>
        <taxon>Kitasatosporales</taxon>
        <taxon>Streptomycetaceae</taxon>
        <taxon>Streptomyces</taxon>
    </lineage>
</organism>
<feature type="transmembrane region" description="Helical" evidence="1">
    <location>
        <begin position="70"/>
        <end position="88"/>
    </location>
</feature>
<dbReference type="InterPro" id="IPR009339">
    <property type="entry name" value="DUF998"/>
</dbReference>
<name>A0ABV2YP65_9ACTN</name>